<dbReference type="AlphaFoldDB" id="A0A645J433"/>
<keyword evidence="7" id="KW-0675">Receptor</keyword>
<sequence>MTGLVLTKLDGTGKGGMVVALHQEFELPTFYVGLGEQPEDLQPFSPEYYADALFGKTAPHEEENT</sequence>
<dbReference type="GO" id="GO:0003924">
    <property type="term" value="F:GTPase activity"/>
    <property type="evidence" value="ECO:0007669"/>
    <property type="project" value="TreeGrafter"/>
</dbReference>
<dbReference type="Pfam" id="PF00448">
    <property type="entry name" value="SRP54"/>
    <property type="match status" value="1"/>
</dbReference>
<comment type="caution">
    <text evidence="7">The sequence shown here is derived from an EMBL/GenBank/DDBJ whole genome shotgun (WGS) entry which is preliminary data.</text>
</comment>
<dbReference type="EMBL" id="VSSQ01130634">
    <property type="protein sequence ID" value="MPN58206.1"/>
    <property type="molecule type" value="Genomic_DNA"/>
</dbReference>
<dbReference type="GO" id="GO:0005886">
    <property type="term" value="C:plasma membrane"/>
    <property type="evidence" value="ECO:0007669"/>
    <property type="project" value="TreeGrafter"/>
</dbReference>
<dbReference type="GO" id="GO:0006614">
    <property type="term" value="P:SRP-dependent cotranslational protein targeting to membrane"/>
    <property type="evidence" value="ECO:0007669"/>
    <property type="project" value="InterPro"/>
</dbReference>
<dbReference type="InterPro" id="IPR027417">
    <property type="entry name" value="P-loop_NTPase"/>
</dbReference>
<name>A0A645J433_9ZZZZ</name>
<evidence type="ECO:0000256" key="4">
    <source>
        <dbReference type="ARBA" id="ARBA00023136"/>
    </source>
</evidence>
<dbReference type="SUPFAM" id="SSF52540">
    <property type="entry name" value="P-loop containing nucleoside triphosphate hydrolases"/>
    <property type="match status" value="1"/>
</dbReference>
<dbReference type="InterPro" id="IPR000897">
    <property type="entry name" value="SRP54_GTPase_dom"/>
</dbReference>
<dbReference type="PANTHER" id="PTHR43134">
    <property type="entry name" value="SIGNAL RECOGNITION PARTICLE RECEPTOR SUBUNIT ALPHA"/>
    <property type="match status" value="1"/>
</dbReference>
<feature type="domain" description="SRP54-type proteins GTP-binding" evidence="6">
    <location>
        <begin position="1"/>
        <end position="54"/>
    </location>
</feature>
<dbReference type="Gene3D" id="3.40.50.300">
    <property type="entry name" value="P-loop containing nucleotide triphosphate hydrolases"/>
    <property type="match status" value="1"/>
</dbReference>
<keyword evidence="2" id="KW-0547">Nucleotide-binding</keyword>
<keyword evidence="3" id="KW-0342">GTP-binding</keyword>
<evidence type="ECO:0000259" key="6">
    <source>
        <dbReference type="Pfam" id="PF00448"/>
    </source>
</evidence>
<organism evidence="7">
    <name type="scientific">bioreactor metagenome</name>
    <dbReference type="NCBI Taxonomy" id="1076179"/>
    <lineage>
        <taxon>unclassified sequences</taxon>
        <taxon>metagenomes</taxon>
        <taxon>ecological metagenomes</taxon>
    </lineage>
</organism>
<protein>
    <submittedName>
        <fullName evidence="7">Signal recognition particle receptor FtsY</fullName>
    </submittedName>
</protein>
<evidence type="ECO:0000256" key="1">
    <source>
        <dbReference type="ARBA" id="ARBA00008531"/>
    </source>
</evidence>
<proteinExistence type="inferred from homology"/>
<comment type="similarity">
    <text evidence="1">Belongs to the GTP-binding SRP family.</text>
</comment>
<evidence type="ECO:0000313" key="7">
    <source>
        <dbReference type="EMBL" id="MPN58206.1"/>
    </source>
</evidence>
<evidence type="ECO:0000256" key="5">
    <source>
        <dbReference type="ARBA" id="ARBA00029433"/>
    </source>
</evidence>
<dbReference type="GO" id="GO:0005525">
    <property type="term" value="F:GTP binding"/>
    <property type="evidence" value="ECO:0007669"/>
    <property type="project" value="UniProtKB-KW"/>
</dbReference>
<dbReference type="GO" id="GO:0005047">
    <property type="term" value="F:signal recognition particle binding"/>
    <property type="evidence" value="ECO:0007669"/>
    <property type="project" value="TreeGrafter"/>
</dbReference>
<dbReference type="GO" id="GO:0012505">
    <property type="term" value="C:endomembrane system"/>
    <property type="evidence" value="ECO:0007669"/>
    <property type="project" value="UniProtKB-SubCell"/>
</dbReference>
<comment type="subcellular location">
    <subcellularLocation>
        <location evidence="5">Endomembrane system</location>
        <topology evidence="5">Peripheral membrane protein</topology>
        <orientation evidence="5">Cytoplasmic side</orientation>
    </subcellularLocation>
</comment>
<reference evidence="7" key="1">
    <citation type="submission" date="2019-08" db="EMBL/GenBank/DDBJ databases">
        <authorList>
            <person name="Kucharzyk K."/>
            <person name="Murdoch R.W."/>
            <person name="Higgins S."/>
            <person name="Loffler F."/>
        </authorList>
    </citation>
    <scope>NUCLEOTIDE SEQUENCE</scope>
</reference>
<accession>A0A645J433</accession>
<evidence type="ECO:0000256" key="2">
    <source>
        <dbReference type="ARBA" id="ARBA00022741"/>
    </source>
</evidence>
<dbReference type="PANTHER" id="PTHR43134:SF1">
    <property type="entry name" value="SIGNAL RECOGNITION PARTICLE RECEPTOR SUBUNIT ALPHA"/>
    <property type="match status" value="1"/>
</dbReference>
<keyword evidence="4" id="KW-0472">Membrane</keyword>
<gene>
    <name evidence="7" type="primary">ftsY_55</name>
    <name evidence="7" type="ORF">SDC9_205909</name>
</gene>
<evidence type="ECO:0000256" key="3">
    <source>
        <dbReference type="ARBA" id="ARBA00023134"/>
    </source>
</evidence>